<accession>A0A7S2Z922</accession>
<gene>
    <name evidence="1" type="ORF">RMAR00112_LOCUS571</name>
</gene>
<dbReference type="EMBL" id="HBHW01000734">
    <property type="protein sequence ID" value="CAE0032631.1"/>
    <property type="molecule type" value="Transcribed_RNA"/>
</dbReference>
<sequence>MDQLHTPSAAVYLGRRTSSFDSGLPMSNFSESRSESSDSWTLASFSNLAFSSFRCVYQKTPPRASATPEMPFTSKGLPKRMKSERMITQVLPCPKILYVNADDFPMTRNMDTFTRNAIKPVKNIND</sequence>
<evidence type="ECO:0000313" key="1">
    <source>
        <dbReference type="EMBL" id="CAE0032631.1"/>
    </source>
</evidence>
<dbReference type="AlphaFoldDB" id="A0A7S2Z922"/>
<protein>
    <submittedName>
        <fullName evidence="1">Uncharacterized protein</fullName>
    </submittedName>
</protein>
<name>A0A7S2Z922_9RHOD</name>
<reference evidence="1" key="1">
    <citation type="submission" date="2021-01" db="EMBL/GenBank/DDBJ databases">
        <authorList>
            <person name="Corre E."/>
            <person name="Pelletier E."/>
            <person name="Niang G."/>
            <person name="Scheremetjew M."/>
            <person name="Finn R."/>
            <person name="Kale V."/>
            <person name="Holt S."/>
            <person name="Cochrane G."/>
            <person name="Meng A."/>
            <person name="Brown T."/>
            <person name="Cohen L."/>
        </authorList>
    </citation>
    <scope>NUCLEOTIDE SEQUENCE</scope>
    <source>
        <strain evidence="1">CCMP 769</strain>
    </source>
</reference>
<proteinExistence type="predicted"/>
<organism evidence="1">
    <name type="scientific">Rhodosorus marinus</name>
    <dbReference type="NCBI Taxonomy" id="101924"/>
    <lineage>
        <taxon>Eukaryota</taxon>
        <taxon>Rhodophyta</taxon>
        <taxon>Stylonematophyceae</taxon>
        <taxon>Stylonematales</taxon>
        <taxon>Stylonemataceae</taxon>
        <taxon>Rhodosorus</taxon>
    </lineage>
</organism>